<keyword evidence="2" id="KW-1185">Reference proteome</keyword>
<dbReference type="KEGG" id="psyt:DSAG12_01442"/>
<dbReference type="EMBL" id="CP042905">
    <property type="protein sequence ID" value="QEE15616.1"/>
    <property type="molecule type" value="Genomic_DNA"/>
</dbReference>
<evidence type="ECO:0000313" key="1">
    <source>
        <dbReference type="EMBL" id="QEE15616.1"/>
    </source>
</evidence>
<accession>A0A5B9DAJ6</accession>
<dbReference type="Proteomes" id="UP000321408">
    <property type="component" value="Chromosome"/>
</dbReference>
<dbReference type="AlphaFoldDB" id="A0A5B9DAJ6"/>
<reference evidence="1 2" key="1">
    <citation type="journal article" date="2020" name="Nature">
        <title>Isolation of an archaeon at the prokaryote-eukaryote interface.</title>
        <authorList>
            <person name="Imachi H."/>
            <person name="Nobu M.K."/>
            <person name="Nakahara N."/>
            <person name="Morono Y."/>
            <person name="Ogawara M."/>
            <person name="Takaki Y."/>
            <person name="Takano Y."/>
            <person name="Uematsu K."/>
            <person name="Ikuta T."/>
            <person name="Ito M."/>
            <person name="Matsui Y."/>
            <person name="Miyazaki M."/>
            <person name="Murata K."/>
            <person name="Saito Y."/>
            <person name="Sakai S."/>
            <person name="Song C."/>
            <person name="Tasumi E."/>
            <person name="Yamanaka Y."/>
            <person name="Yamaguchi T."/>
            <person name="Kamagata Y."/>
            <person name="Tamaki H."/>
            <person name="Takai K."/>
        </authorList>
    </citation>
    <scope>NUCLEOTIDE SEQUENCE [LARGE SCALE GENOMIC DNA]</scope>
    <source>
        <strain evidence="1 2">MK-D1</strain>
    </source>
</reference>
<dbReference type="RefSeq" id="WP_147662519.1">
    <property type="nucleotide sequence ID" value="NZ_CP042905.2"/>
</dbReference>
<reference evidence="1 2" key="2">
    <citation type="journal article" date="2024" name="Int. J. Syst. Evol. Microbiol.">
        <title>Promethearchaeum syntrophicum gen. nov., sp. nov., an anaerobic, obligately syntrophic archaeon, the first isolate of the lineage 'Asgard' archaea, and proposal of the new archaeal phylum Promethearchaeota phyl. nov. and kingdom Promethearchaeati regn. nov.</title>
        <authorList>
            <person name="Imachi H."/>
            <person name="Nobu M.K."/>
            <person name="Kato S."/>
            <person name="Takaki Y."/>
            <person name="Miyazaki M."/>
            <person name="Miyata M."/>
            <person name="Ogawara M."/>
            <person name="Saito Y."/>
            <person name="Sakai S."/>
            <person name="Tahara Y.O."/>
            <person name="Takano Y."/>
            <person name="Tasumi E."/>
            <person name="Uematsu K."/>
            <person name="Yoshimura T."/>
            <person name="Itoh T."/>
            <person name="Ohkuma M."/>
            <person name="Takai K."/>
        </authorList>
    </citation>
    <scope>NUCLEOTIDE SEQUENCE [LARGE SCALE GENOMIC DNA]</scope>
    <source>
        <strain evidence="1 2">MK-D1</strain>
    </source>
</reference>
<evidence type="ECO:0000313" key="2">
    <source>
        <dbReference type="Proteomes" id="UP000321408"/>
    </source>
</evidence>
<gene>
    <name evidence="1" type="ORF">DSAG12_01442</name>
</gene>
<organism evidence="1 2">
    <name type="scientific">Promethearchaeum syntrophicum</name>
    <dbReference type="NCBI Taxonomy" id="2594042"/>
    <lineage>
        <taxon>Archaea</taxon>
        <taxon>Promethearchaeati</taxon>
        <taxon>Promethearchaeota</taxon>
        <taxon>Promethearchaeia</taxon>
        <taxon>Promethearchaeales</taxon>
        <taxon>Promethearchaeaceae</taxon>
        <taxon>Promethearchaeum</taxon>
    </lineage>
</organism>
<name>A0A5B9DAJ6_9ARCH</name>
<proteinExistence type="predicted"/>
<protein>
    <submittedName>
        <fullName evidence="1">Uncharacterized protein</fullName>
    </submittedName>
</protein>
<sequence length="89" mass="10526">MDSNNSSEQLKKILEKTMREQIKLTEIKISVNQRFVQLNDLDGPKIKEALARLFKAYSENLSDKQREKIKQFYSEEYKIADVVLFDNKL</sequence>
<dbReference type="GeneID" id="41329437"/>